<dbReference type="EMBL" id="CP001964">
    <property type="protein sequence ID" value="ADG73811.1"/>
    <property type="molecule type" value="Genomic_DNA"/>
</dbReference>
<dbReference type="CDD" id="cd11528">
    <property type="entry name" value="NTP-PPase_MazG_Nterm"/>
    <property type="match status" value="1"/>
</dbReference>
<dbReference type="GO" id="GO:0046052">
    <property type="term" value="P:UTP catabolic process"/>
    <property type="evidence" value="ECO:0007669"/>
    <property type="project" value="TreeGrafter"/>
</dbReference>
<dbReference type="PANTHER" id="PTHR30522">
    <property type="entry name" value="NUCLEOSIDE TRIPHOSPHATE PYROPHOSPHOHYDROLASE"/>
    <property type="match status" value="1"/>
</dbReference>
<evidence type="ECO:0000313" key="2">
    <source>
        <dbReference type="EMBL" id="ADG73811.1"/>
    </source>
</evidence>
<dbReference type="InterPro" id="IPR048015">
    <property type="entry name" value="NTP-PPase_MazG-like_N"/>
</dbReference>
<feature type="domain" description="NTP pyrophosphohydrolase MazG-like" evidence="1">
    <location>
        <begin position="37"/>
        <end position="112"/>
    </location>
</feature>
<dbReference type="InterPro" id="IPR004518">
    <property type="entry name" value="MazG-like_dom"/>
</dbReference>
<dbReference type="FunFam" id="1.10.287.1080:FF:000001">
    <property type="entry name" value="Nucleoside triphosphate pyrophosphohydrolase"/>
    <property type="match status" value="1"/>
</dbReference>
<dbReference type="GO" id="GO:0046076">
    <property type="term" value="P:dTTP catabolic process"/>
    <property type="evidence" value="ECO:0007669"/>
    <property type="project" value="TreeGrafter"/>
</dbReference>
<accession>D5UK69</accession>
<dbReference type="SUPFAM" id="SSF101386">
    <property type="entry name" value="all-alpha NTP pyrophosphatases"/>
    <property type="match status" value="1"/>
</dbReference>
<dbReference type="AlphaFoldDB" id="D5UK69"/>
<evidence type="ECO:0000259" key="1">
    <source>
        <dbReference type="Pfam" id="PF03819"/>
    </source>
</evidence>
<dbReference type="Pfam" id="PF03819">
    <property type="entry name" value="MazG"/>
    <property type="match status" value="1"/>
</dbReference>
<reference evidence="2 3" key="1">
    <citation type="journal article" date="2010" name="Stand. Genomic Sci.">
        <title>Complete genome sequence of Cellulomonas flavigena type strain (134).</title>
        <authorList>
            <person name="Abt B."/>
            <person name="Foster B."/>
            <person name="Lapidus A."/>
            <person name="Clum A."/>
            <person name="Sun H."/>
            <person name="Pukall R."/>
            <person name="Lucas S."/>
            <person name="Glavina Del Rio T."/>
            <person name="Nolan M."/>
            <person name="Tice H."/>
            <person name="Cheng J.F."/>
            <person name="Pitluck S."/>
            <person name="Liolios K."/>
            <person name="Ivanova N."/>
            <person name="Mavromatis K."/>
            <person name="Ovchinnikova G."/>
            <person name="Pati A."/>
            <person name="Goodwin L."/>
            <person name="Chen A."/>
            <person name="Palaniappan K."/>
            <person name="Land M."/>
            <person name="Hauser L."/>
            <person name="Chang Y.J."/>
            <person name="Jeffries C.D."/>
            <person name="Rohde M."/>
            <person name="Goker M."/>
            <person name="Woyke T."/>
            <person name="Bristow J."/>
            <person name="Eisen J.A."/>
            <person name="Markowitz V."/>
            <person name="Hugenholtz P."/>
            <person name="Kyrpides N.C."/>
            <person name="Klenk H.P."/>
        </authorList>
    </citation>
    <scope>NUCLEOTIDE SEQUENCE [LARGE SCALE GENOMIC DNA]</scope>
    <source>
        <strain evidence="3">ATCC 482 / DSM 20109 / BCRC 11376 / JCM 18109 / NBRC 3775 / NCIMB 8073 / NRS 134</strain>
    </source>
</reference>
<dbReference type="GO" id="GO:0046047">
    <property type="term" value="P:TTP catabolic process"/>
    <property type="evidence" value="ECO:0007669"/>
    <property type="project" value="TreeGrafter"/>
</dbReference>
<dbReference type="Proteomes" id="UP000000849">
    <property type="component" value="Chromosome"/>
</dbReference>
<dbReference type="eggNOG" id="COG3956">
    <property type="taxonomic scope" value="Bacteria"/>
</dbReference>
<dbReference type="HOGENOM" id="CLU_038356_0_2_11"/>
<protein>
    <submittedName>
        <fullName evidence="2">MazG family protein</fullName>
    </submittedName>
</protein>
<dbReference type="Gene3D" id="1.10.287.1080">
    <property type="entry name" value="MazG-like"/>
    <property type="match status" value="1"/>
</dbReference>
<name>D5UK69_CELFN</name>
<dbReference type="KEGG" id="cfl:Cfla_0902"/>
<dbReference type="PANTHER" id="PTHR30522:SF0">
    <property type="entry name" value="NUCLEOSIDE TRIPHOSPHATE PYROPHOSPHOHYDROLASE"/>
    <property type="match status" value="1"/>
</dbReference>
<dbReference type="GO" id="GO:0046061">
    <property type="term" value="P:dATP catabolic process"/>
    <property type="evidence" value="ECO:0007669"/>
    <property type="project" value="TreeGrafter"/>
</dbReference>
<gene>
    <name evidence="2" type="ordered locus">Cfla_0902</name>
</gene>
<dbReference type="GO" id="GO:0046081">
    <property type="term" value="P:dUTP catabolic process"/>
    <property type="evidence" value="ECO:0007669"/>
    <property type="project" value="TreeGrafter"/>
</dbReference>
<dbReference type="InterPro" id="IPR011551">
    <property type="entry name" value="NTP_PyrPHydrolase_MazG"/>
</dbReference>
<keyword evidence="3" id="KW-1185">Reference proteome</keyword>
<dbReference type="GO" id="GO:0006950">
    <property type="term" value="P:response to stress"/>
    <property type="evidence" value="ECO:0007669"/>
    <property type="project" value="UniProtKB-ARBA"/>
</dbReference>
<evidence type="ECO:0000313" key="3">
    <source>
        <dbReference type="Proteomes" id="UP000000849"/>
    </source>
</evidence>
<dbReference type="STRING" id="446466.Cfla_0902"/>
<organism evidence="2 3">
    <name type="scientific">Cellulomonas flavigena (strain ATCC 482 / DSM 20109 / BCRC 11376 / JCM 18109 / NBRC 3775 / NCIMB 8073 / NRS 134)</name>
    <dbReference type="NCBI Taxonomy" id="446466"/>
    <lineage>
        <taxon>Bacteria</taxon>
        <taxon>Bacillati</taxon>
        <taxon>Actinomycetota</taxon>
        <taxon>Actinomycetes</taxon>
        <taxon>Micrococcales</taxon>
        <taxon>Cellulomonadaceae</taxon>
        <taxon>Cellulomonas</taxon>
    </lineage>
</organism>
<sequence length="232" mass="24088">MTGAPGPHDRQAAALARVVAVMDRLRSPEGCPWYAEQTHTSLLPYALEEAHELVEAVEHGDPAHVREELGDLLLQVLVHARIASEDPVAPFDVGDVADDLAAKLVRRNPHVFGPGAGQVLDAATVDARWQDLKRAEKPARTSVLDGVPASMGALARAQKLVARAGRAGLLDTAPVPAGPSSDGPVPADAAPAAIGEALLALVVAAQHAGVDAEAALRRATADWEAAARRAEA</sequence>
<proteinExistence type="predicted"/>
<dbReference type="GO" id="GO:0006203">
    <property type="term" value="P:dGTP catabolic process"/>
    <property type="evidence" value="ECO:0007669"/>
    <property type="project" value="TreeGrafter"/>
</dbReference>
<dbReference type="GO" id="GO:0047429">
    <property type="term" value="F:nucleoside triphosphate diphosphatase activity"/>
    <property type="evidence" value="ECO:0007669"/>
    <property type="project" value="TreeGrafter"/>
</dbReference>